<organism evidence="2 3">
    <name type="scientific">Streptomyces macrosporus</name>
    <dbReference type="NCBI Taxonomy" id="44032"/>
    <lineage>
        <taxon>Bacteria</taxon>
        <taxon>Bacillati</taxon>
        <taxon>Actinomycetota</taxon>
        <taxon>Actinomycetes</taxon>
        <taxon>Kitasatosporales</taxon>
        <taxon>Streptomycetaceae</taxon>
        <taxon>Streptomyces</taxon>
    </lineage>
</organism>
<dbReference type="RefSeq" id="WP_344321229.1">
    <property type="nucleotide sequence ID" value="NZ_BAAASZ010000011.1"/>
</dbReference>
<feature type="region of interest" description="Disordered" evidence="1">
    <location>
        <begin position="176"/>
        <end position="208"/>
    </location>
</feature>
<gene>
    <name evidence="2" type="ORF">GCM10010405_14160</name>
</gene>
<evidence type="ECO:0000313" key="2">
    <source>
        <dbReference type="EMBL" id="GAA2432374.1"/>
    </source>
</evidence>
<dbReference type="InterPro" id="IPR027417">
    <property type="entry name" value="P-loop_NTPase"/>
</dbReference>
<evidence type="ECO:0000256" key="1">
    <source>
        <dbReference type="SAM" id="MobiDB-lite"/>
    </source>
</evidence>
<dbReference type="EMBL" id="BAAASZ010000011">
    <property type="protein sequence ID" value="GAA2432374.1"/>
    <property type="molecule type" value="Genomic_DNA"/>
</dbReference>
<evidence type="ECO:0000313" key="3">
    <source>
        <dbReference type="Proteomes" id="UP001501638"/>
    </source>
</evidence>
<accession>A0ABN3JJY6</accession>
<sequence>MSRAPLGGAPIPVLWLCGPPGVGKTTVAWQLYSRFVQDGVEAGYVDIDQLGICYPEPAADPGRHRLKTENLGAVVTAFRAAGARCVIVSGVVDASRGVSAELLPQAALTVWRLRADREELRRRFLGRGIRTDEMAAALKEADALDTSGFADGCIDTTGHAVTAVVRLLREQLDPWPTLPEAGTAHGPSGTARSHSSQDTSASFGMSGPCCAGRQSDSHGTAAADERILWLCGATGVGKSTVGFPLHLRALHAGFTSAYVDLDQLGFCAPAPADDPSDHRLKARILAAVWQNYRAVGARRLTVVGPVENQSALDRYAEALPAAATTVCRLHAGGEELTRRVMLRGHGGSWLQPGDPLRGRPAAHLLRVAARATADADAMERAGLGDLQVVTDGLTVEETVDAVCARTGWPDPDPTA</sequence>
<feature type="compositionally biased region" description="Polar residues" evidence="1">
    <location>
        <begin position="190"/>
        <end position="203"/>
    </location>
</feature>
<proteinExistence type="predicted"/>
<reference evidence="2 3" key="1">
    <citation type="journal article" date="2019" name="Int. J. Syst. Evol. Microbiol.">
        <title>The Global Catalogue of Microorganisms (GCM) 10K type strain sequencing project: providing services to taxonomists for standard genome sequencing and annotation.</title>
        <authorList>
            <consortium name="The Broad Institute Genomics Platform"/>
            <consortium name="The Broad Institute Genome Sequencing Center for Infectious Disease"/>
            <person name="Wu L."/>
            <person name="Ma J."/>
        </authorList>
    </citation>
    <scope>NUCLEOTIDE SEQUENCE [LARGE SCALE GENOMIC DNA]</scope>
    <source>
        <strain evidence="2 3">JCM 6305</strain>
    </source>
</reference>
<keyword evidence="3" id="KW-1185">Reference proteome</keyword>
<dbReference type="SUPFAM" id="SSF52540">
    <property type="entry name" value="P-loop containing nucleoside triphosphate hydrolases"/>
    <property type="match status" value="2"/>
</dbReference>
<dbReference type="Pfam" id="PF13238">
    <property type="entry name" value="AAA_18"/>
    <property type="match status" value="1"/>
</dbReference>
<comment type="caution">
    <text evidence="2">The sequence shown here is derived from an EMBL/GenBank/DDBJ whole genome shotgun (WGS) entry which is preliminary data.</text>
</comment>
<dbReference type="Gene3D" id="3.40.50.300">
    <property type="entry name" value="P-loop containing nucleotide triphosphate hydrolases"/>
    <property type="match status" value="2"/>
</dbReference>
<name>A0ABN3JJY6_9ACTN</name>
<protein>
    <submittedName>
        <fullName evidence="2">Uncharacterized protein</fullName>
    </submittedName>
</protein>
<dbReference type="Proteomes" id="UP001501638">
    <property type="component" value="Unassembled WGS sequence"/>
</dbReference>